<dbReference type="Gene3D" id="3.40.50.150">
    <property type="entry name" value="Vaccinia Virus protein VP39"/>
    <property type="match status" value="1"/>
</dbReference>
<dbReference type="KEGG" id="awo:Awo_c24740"/>
<dbReference type="InterPro" id="IPR008884">
    <property type="entry name" value="TylF_MeTrfase"/>
</dbReference>
<accession>H6LDR7</accession>
<dbReference type="PANTHER" id="PTHR40036">
    <property type="entry name" value="MACROCIN O-METHYLTRANSFERASE"/>
    <property type="match status" value="1"/>
</dbReference>
<dbReference type="Pfam" id="PF05711">
    <property type="entry name" value="TylF"/>
    <property type="match status" value="1"/>
</dbReference>
<sequence>MISKEKKYQNKEDLNQFKEIEKLFANENIDLIEKIESFGKYASRQSIAKFLTKYELFQKIIKVNGSIIECGVFHGNGLLTWAKLSSIFEPVNHTRKVVGFDTFEGFPSIHGNDVETGISGNLKIGGMKGSSFNEIVEAIKVYDINRAINQIPKVELVQGDLCQTAEKYIEENPHTVISLLYLDLDLYEPTKKALQIFVPHMPKGAIIAFDELNAKTFPGETKAVDEVLGIKNLEIKRFFFDPYVSYAVIG</sequence>
<reference evidence="1 2" key="2">
    <citation type="journal article" date="2012" name="PLoS ONE">
        <title>An ancient pathway combining carbon dioxide fixation with the generation and utilization of a sodium ion gradient for ATP synthesis.</title>
        <authorList>
            <person name="Poehlein A."/>
            <person name="Schmidt S."/>
            <person name="Kaster A.K."/>
            <person name="Goenrich M."/>
            <person name="Vollmers J."/>
            <person name="Thurmer A."/>
            <person name="Bertsch J."/>
            <person name="Schuchmann K."/>
            <person name="Voigt B."/>
            <person name="Hecker M."/>
            <person name="Daniel R."/>
            <person name="Thauer R.K."/>
            <person name="Gottschalk G."/>
            <person name="Muller V."/>
        </authorList>
    </citation>
    <scope>NUCLEOTIDE SEQUENCE [LARGE SCALE GENOMIC DNA]</scope>
    <source>
        <strain evidence="2">ATCC 29683 / DSM 1030 / JCM 2381 / KCTC 1655 / WB1</strain>
    </source>
</reference>
<dbReference type="PANTHER" id="PTHR40036:SF1">
    <property type="entry name" value="MACROCIN O-METHYLTRANSFERASE"/>
    <property type="match status" value="1"/>
</dbReference>
<name>H6LDR7_ACEWD</name>
<dbReference type="eggNOG" id="COG4122">
    <property type="taxonomic scope" value="Bacteria"/>
</dbReference>
<dbReference type="SUPFAM" id="SSF53335">
    <property type="entry name" value="S-adenosyl-L-methionine-dependent methyltransferases"/>
    <property type="match status" value="1"/>
</dbReference>
<proteinExistence type="predicted"/>
<dbReference type="HOGENOM" id="CLU_087858_0_0_9"/>
<dbReference type="GO" id="GO:0008168">
    <property type="term" value="F:methyltransferase activity"/>
    <property type="evidence" value="ECO:0007669"/>
    <property type="project" value="UniProtKB-KW"/>
</dbReference>
<dbReference type="EMBL" id="CP002987">
    <property type="protein sequence ID" value="AFA49231.1"/>
    <property type="molecule type" value="Genomic_DNA"/>
</dbReference>
<keyword evidence="2" id="KW-1185">Reference proteome</keyword>
<reference evidence="2" key="1">
    <citation type="submission" date="2011-07" db="EMBL/GenBank/DDBJ databases">
        <title>Complete genome sequence of Acetobacterium woodii.</title>
        <authorList>
            <person name="Poehlein A."/>
            <person name="Schmidt S."/>
            <person name="Kaster A.-K."/>
            <person name="Goenrich M."/>
            <person name="Vollmers J."/>
            <person name="Thuermer A."/>
            <person name="Gottschalk G."/>
            <person name="Thauer R.K."/>
            <person name="Daniel R."/>
            <person name="Mueller V."/>
        </authorList>
    </citation>
    <scope>NUCLEOTIDE SEQUENCE [LARGE SCALE GENOMIC DNA]</scope>
    <source>
        <strain evidence="2">ATCC 29683 / DSM 1030 / JCM 2381 / KCTC 1655 / WB1</strain>
    </source>
</reference>
<dbReference type="RefSeq" id="WP_014356831.1">
    <property type="nucleotide sequence ID" value="NC_016894.1"/>
</dbReference>
<dbReference type="Proteomes" id="UP000007177">
    <property type="component" value="Chromosome"/>
</dbReference>
<keyword evidence="1" id="KW-0489">Methyltransferase</keyword>
<keyword evidence="1" id="KW-0808">Transferase</keyword>
<evidence type="ECO:0000313" key="1">
    <source>
        <dbReference type="EMBL" id="AFA49231.1"/>
    </source>
</evidence>
<dbReference type="OrthoDB" id="149130at2"/>
<dbReference type="InterPro" id="IPR029063">
    <property type="entry name" value="SAM-dependent_MTases_sf"/>
</dbReference>
<gene>
    <name evidence="1" type="ordered locus">Awo_c24740</name>
</gene>
<protein>
    <submittedName>
        <fullName evidence="1">Putative dTDP-6-deoxy-L-hexose 3-O-methyltransferase</fullName>
    </submittedName>
</protein>
<dbReference type="AlphaFoldDB" id="H6LDR7"/>
<dbReference type="STRING" id="931626.Awo_c24740"/>
<evidence type="ECO:0000313" key="2">
    <source>
        <dbReference type="Proteomes" id="UP000007177"/>
    </source>
</evidence>
<organism evidence="1 2">
    <name type="scientific">Acetobacterium woodii (strain ATCC 29683 / DSM 1030 / JCM 2381 / KCTC 1655 / WB1)</name>
    <dbReference type="NCBI Taxonomy" id="931626"/>
    <lineage>
        <taxon>Bacteria</taxon>
        <taxon>Bacillati</taxon>
        <taxon>Bacillota</taxon>
        <taxon>Clostridia</taxon>
        <taxon>Eubacteriales</taxon>
        <taxon>Eubacteriaceae</taxon>
        <taxon>Acetobacterium</taxon>
    </lineage>
</organism>
<dbReference type="GO" id="GO:0032259">
    <property type="term" value="P:methylation"/>
    <property type="evidence" value="ECO:0007669"/>
    <property type="project" value="UniProtKB-KW"/>
</dbReference>